<dbReference type="EMBL" id="SRLO01000199">
    <property type="protein sequence ID" value="TNN67708.1"/>
    <property type="molecule type" value="Genomic_DNA"/>
</dbReference>
<evidence type="ECO:0000313" key="2">
    <source>
        <dbReference type="Proteomes" id="UP000314294"/>
    </source>
</evidence>
<name>A0A4Z2HPH2_9TELE</name>
<sequence length="74" mass="8049">MSDFVGVEWFKNDNAVSRAFGSTLNPAVTFEHFGAELYEKIKSLTLLANALAVFAAWYPGVIKAGKLPLPLDCS</sequence>
<reference evidence="1 2" key="1">
    <citation type="submission" date="2019-03" db="EMBL/GenBank/DDBJ databases">
        <title>First draft genome of Liparis tanakae, snailfish: a comprehensive survey of snailfish specific genes.</title>
        <authorList>
            <person name="Kim W."/>
            <person name="Song I."/>
            <person name="Jeong J.-H."/>
            <person name="Kim D."/>
            <person name="Kim S."/>
            <person name="Ryu S."/>
            <person name="Song J.Y."/>
            <person name="Lee S.K."/>
        </authorList>
    </citation>
    <scope>NUCLEOTIDE SEQUENCE [LARGE SCALE GENOMIC DNA]</scope>
    <source>
        <tissue evidence="1">Muscle</tissue>
    </source>
</reference>
<gene>
    <name evidence="1" type="ORF">EYF80_022024</name>
</gene>
<protein>
    <submittedName>
        <fullName evidence="1">Uncharacterized protein</fullName>
    </submittedName>
</protein>
<accession>A0A4Z2HPH2</accession>
<comment type="caution">
    <text evidence="1">The sequence shown here is derived from an EMBL/GenBank/DDBJ whole genome shotgun (WGS) entry which is preliminary data.</text>
</comment>
<proteinExistence type="predicted"/>
<keyword evidence="2" id="KW-1185">Reference proteome</keyword>
<evidence type="ECO:0000313" key="1">
    <source>
        <dbReference type="EMBL" id="TNN67708.1"/>
    </source>
</evidence>
<dbReference type="AlphaFoldDB" id="A0A4Z2HPH2"/>
<organism evidence="1 2">
    <name type="scientific">Liparis tanakae</name>
    <name type="common">Tanaka's snailfish</name>
    <dbReference type="NCBI Taxonomy" id="230148"/>
    <lineage>
        <taxon>Eukaryota</taxon>
        <taxon>Metazoa</taxon>
        <taxon>Chordata</taxon>
        <taxon>Craniata</taxon>
        <taxon>Vertebrata</taxon>
        <taxon>Euteleostomi</taxon>
        <taxon>Actinopterygii</taxon>
        <taxon>Neopterygii</taxon>
        <taxon>Teleostei</taxon>
        <taxon>Neoteleostei</taxon>
        <taxon>Acanthomorphata</taxon>
        <taxon>Eupercaria</taxon>
        <taxon>Perciformes</taxon>
        <taxon>Cottioidei</taxon>
        <taxon>Cottales</taxon>
        <taxon>Liparidae</taxon>
        <taxon>Liparis</taxon>
    </lineage>
</organism>
<dbReference type="Proteomes" id="UP000314294">
    <property type="component" value="Unassembled WGS sequence"/>
</dbReference>